<organism evidence="2 3">
    <name type="scientific">Caenorhabditis briggsae</name>
    <dbReference type="NCBI Taxonomy" id="6238"/>
    <lineage>
        <taxon>Eukaryota</taxon>
        <taxon>Metazoa</taxon>
        <taxon>Ecdysozoa</taxon>
        <taxon>Nematoda</taxon>
        <taxon>Chromadorea</taxon>
        <taxon>Rhabditida</taxon>
        <taxon>Rhabditina</taxon>
        <taxon>Rhabditomorpha</taxon>
        <taxon>Rhabditoidea</taxon>
        <taxon>Rhabditidae</taxon>
        <taxon>Peloderinae</taxon>
        <taxon>Caenorhabditis</taxon>
    </lineage>
</organism>
<reference evidence="2 3" key="1">
    <citation type="submission" date="2022-05" db="EMBL/GenBank/DDBJ databases">
        <title>Chromosome-level reference genomes for two strains of Caenorhabditis briggsae: an improved platform for comparative genomics.</title>
        <authorList>
            <person name="Stevens L."/>
            <person name="Andersen E.C."/>
        </authorList>
    </citation>
    <scope>NUCLEOTIDE SEQUENCE [LARGE SCALE GENOMIC DNA]</scope>
    <source>
        <strain evidence="2">QX1410_ONT</strain>
        <tissue evidence="2">Whole-organism</tissue>
    </source>
</reference>
<accession>A0AAE8ZU61</accession>
<protein>
    <submittedName>
        <fullName evidence="2">Uncharacterized protein</fullName>
    </submittedName>
</protein>
<gene>
    <name evidence="2" type="ORF">L3Y34_013125</name>
</gene>
<feature type="region of interest" description="Disordered" evidence="1">
    <location>
        <begin position="1"/>
        <end position="22"/>
    </location>
</feature>
<name>A0AAE8ZU61_CAEBR</name>
<proteinExistence type="predicted"/>
<dbReference type="AlphaFoldDB" id="A0AAE8ZU61"/>
<evidence type="ECO:0000313" key="3">
    <source>
        <dbReference type="Proteomes" id="UP000827892"/>
    </source>
</evidence>
<evidence type="ECO:0000313" key="2">
    <source>
        <dbReference type="EMBL" id="ULT84251.1"/>
    </source>
</evidence>
<evidence type="ECO:0000256" key="1">
    <source>
        <dbReference type="SAM" id="MobiDB-lite"/>
    </source>
</evidence>
<dbReference type="Proteomes" id="UP000827892">
    <property type="component" value="Chromosome X"/>
</dbReference>
<sequence>MDVDVDETPISPHNDADNKEEKAELRVDAGLEYEDIIDGDDINFDEEIILEEGIVDEEGIYDVDELFDEELIAEYQEIKTDVEEGEDDELPAVHFNEVLDDILSTSRASEIPSAHSNQFVAYRTFVYNPLQEAVLPGPDAHPSWHKFVHIGEDRGDRNSRIEPVAAAPL</sequence>
<dbReference type="EMBL" id="CP090896">
    <property type="protein sequence ID" value="ULT84251.1"/>
    <property type="molecule type" value="Genomic_DNA"/>
</dbReference>